<dbReference type="RefSeq" id="WP_107031827.1">
    <property type="nucleotide sequence ID" value="NZ_CAJSYL010000005.1"/>
</dbReference>
<dbReference type="CDD" id="cd17332">
    <property type="entry name" value="MFS_MelB_like"/>
    <property type="match status" value="1"/>
</dbReference>
<dbReference type="Proteomes" id="UP000244905">
    <property type="component" value="Unassembled WGS sequence"/>
</dbReference>
<protein>
    <submittedName>
        <fullName evidence="3">MFS transporter</fullName>
    </submittedName>
</protein>
<evidence type="ECO:0000256" key="1">
    <source>
        <dbReference type="ARBA" id="ARBA00009617"/>
    </source>
</evidence>
<comment type="caution">
    <text evidence="3">The sequence shown here is derived from an EMBL/GenBank/DDBJ whole genome shotgun (WGS) entry which is preliminary data.</text>
</comment>
<feature type="transmembrane region" description="Helical" evidence="2">
    <location>
        <begin position="270"/>
        <end position="293"/>
    </location>
</feature>
<keyword evidence="2" id="KW-0472">Membrane</keyword>
<feature type="transmembrane region" description="Helical" evidence="2">
    <location>
        <begin position="30"/>
        <end position="54"/>
    </location>
</feature>
<feature type="transmembrane region" description="Helical" evidence="2">
    <location>
        <begin position="384"/>
        <end position="403"/>
    </location>
</feature>
<feature type="transmembrane region" description="Helical" evidence="2">
    <location>
        <begin position="334"/>
        <end position="355"/>
    </location>
</feature>
<feature type="transmembrane region" description="Helical" evidence="2">
    <location>
        <begin position="424"/>
        <end position="446"/>
    </location>
</feature>
<sequence>MAPLKEKIGYGFGDMASSMFWKVFSYYLPFFYANVFGISLVDTGVLLLVTRIWDAVSDPMMGIVADRTKTRWGKYRPYLLWVAAPFSICGILLFTTPDWGYAAKLVWAYVTYILMMTVYTGINVPYGAMLGVMTDDSQEKTVFSSFRMFFAYGGSFIALFAWDPLCKFFSTSMGMSLQSSWQFAMIVIAACCFVLFLLCFNFTREQLTTVSSASLGKDLKALLTNKPWWLLNGASLCFNLFNTVRGATVAFFFADIIGGEQHIAIFSLSLLFYSGLFLGVGEVANMVGVALAVPVTNRFGKKPTFILVDALLIIFSVIFFTLSPESNGGLLMMLLLQIVISVLTGVMAPLVWSMYADISDYSELKTRSASTGLIFSSASMAQKFGGAIGGAAVMWLLSGCGYIERTDANQGMSIVQPASAIECLWMLMTFIPAGVALLSMLIVWLYPLGTKEMKDIVARLKLQREQPVDDDPDRFVEPV</sequence>
<evidence type="ECO:0000313" key="3">
    <source>
        <dbReference type="EMBL" id="PWB02977.1"/>
    </source>
</evidence>
<proteinExistence type="inferred from homology"/>
<organism evidence="3 4">
    <name type="scientific">Duncaniella muris</name>
    <dbReference type="NCBI Taxonomy" id="2094150"/>
    <lineage>
        <taxon>Bacteria</taxon>
        <taxon>Pseudomonadati</taxon>
        <taxon>Bacteroidota</taxon>
        <taxon>Bacteroidia</taxon>
        <taxon>Bacteroidales</taxon>
        <taxon>Muribaculaceae</taxon>
        <taxon>Duncaniella</taxon>
    </lineage>
</organism>
<dbReference type="Gene3D" id="1.20.1250.20">
    <property type="entry name" value="MFS general substrate transporter like domains"/>
    <property type="match status" value="2"/>
</dbReference>
<accession>A0A2V1IKY7</accession>
<dbReference type="NCBIfam" id="TIGR00792">
    <property type="entry name" value="gph"/>
    <property type="match status" value="1"/>
</dbReference>
<feature type="transmembrane region" description="Helical" evidence="2">
    <location>
        <begin position="182"/>
        <end position="202"/>
    </location>
</feature>
<keyword evidence="2" id="KW-0812">Transmembrane</keyword>
<feature type="transmembrane region" description="Helical" evidence="2">
    <location>
        <begin position="106"/>
        <end position="129"/>
    </location>
</feature>
<feature type="transmembrane region" description="Helical" evidence="2">
    <location>
        <begin position="305"/>
        <end position="322"/>
    </location>
</feature>
<dbReference type="GO" id="GO:0008643">
    <property type="term" value="P:carbohydrate transport"/>
    <property type="evidence" value="ECO:0007669"/>
    <property type="project" value="InterPro"/>
</dbReference>
<gene>
    <name evidence="3" type="ORF">C5O23_04905</name>
</gene>
<dbReference type="AlphaFoldDB" id="A0A2V1IKY7"/>
<keyword evidence="4" id="KW-1185">Reference proteome</keyword>
<dbReference type="GeneID" id="82525682"/>
<keyword evidence="2" id="KW-1133">Transmembrane helix</keyword>
<dbReference type="EMBL" id="PUEC01000008">
    <property type="protein sequence ID" value="PWB02977.1"/>
    <property type="molecule type" value="Genomic_DNA"/>
</dbReference>
<dbReference type="GO" id="GO:0006814">
    <property type="term" value="P:sodium ion transport"/>
    <property type="evidence" value="ECO:0007669"/>
    <property type="project" value="InterPro"/>
</dbReference>
<name>A0A2V1IKY7_9BACT</name>
<dbReference type="InterPro" id="IPR039672">
    <property type="entry name" value="MFS_2"/>
</dbReference>
<feature type="transmembrane region" description="Helical" evidence="2">
    <location>
        <begin position="141"/>
        <end position="162"/>
    </location>
</feature>
<dbReference type="GO" id="GO:0005886">
    <property type="term" value="C:plasma membrane"/>
    <property type="evidence" value="ECO:0007669"/>
    <property type="project" value="TreeGrafter"/>
</dbReference>
<dbReference type="Pfam" id="PF13347">
    <property type="entry name" value="MFS_2"/>
    <property type="match status" value="1"/>
</dbReference>
<dbReference type="GO" id="GO:0015293">
    <property type="term" value="F:symporter activity"/>
    <property type="evidence" value="ECO:0007669"/>
    <property type="project" value="InterPro"/>
</dbReference>
<dbReference type="PANTHER" id="PTHR11328">
    <property type="entry name" value="MAJOR FACILITATOR SUPERFAMILY DOMAIN-CONTAINING PROTEIN"/>
    <property type="match status" value="1"/>
</dbReference>
<feature type="transmembrane region" description="Helical" evidence="2">
    <location>
        <begin position="75"/>
        <end position="94"/>
    </location>
</feature>
<dbReference type="PANTHER" id="PTHR11328:SF24">
    <property type="entry name" value="MAJOR FACILITATOR SUPERFAMILY (MFS) PROFILE DOMAIN-CONTAINING PROTEIN"/>
    <property type="match status" value="1"/>
</dbReference>
<dbReference type="InterPro" id="IPR036259">
    <property type="entry name" value="MFS_trans_sf"/>
</dbReference>
<dbReference type="SUPFAM" id="SSF103473">
    <property type="entry name" value="MFS general substrate transporter"/>
    <property type="match status" value="1"/>
</dbReference>
<reference evidence="4" key="1">
    <citation type="submission" date="2018-02" db="EMBL/GenBank/DDBJ databases">
        <authorList>
            <person name="Clavel T."/>
            <person name="Strowig T."/>
        </authorList>
    </citation>
    <scope>NUCLEOTIDE SEQUENCE [LARGE SCALE GENOMIC DNA]</scope>
    <source>
        <strain evidence="4">DSM 103720</strain>
    </source>
</reference>
<evidence type="ECO:0000313" key="4">
    <source>
        <dbReference type="Proteomes" id="UP000244905"/>
    </source>
</evidence>
<dbReference type="InterPro" id="IPR001927">
    <property type="entry name" value="Na/Gal_symport"/>
</dbReference>
<evidence type="ECO:0000256" key="2">
    <source>
        <dbReference type="SAM" id="Phobius"/>
    </source>
</evidence>
<comment type="similarity">
    <text evidence="1">Belongs to the sodium:galactoside symporter (TC 2.A.2) family.</text>
</comment>